<dbReference type="Proteomes" id="UP001215598">
    <property type="component" value="Unassembled WGS sequence"/>
</dbReference>
<name>A0AAD7MKR5_9AGAR</name>
<feature type="region of interest" description="Disordered" evidence="1">
    <location>
        <begin position="366"/>
        <end position="400"/>
    </location>
</feature>
<feature type="compositionally biased region" description="Polar residues" evidence="1">
    <location>
        <begin position="387"/>
        <end position="400"/>
    </location>
</feature>
<dbReference type="AlphaFoldDB" id="A0AAD7MKR5"/>
<feature type="compositionally biased region" description="Basic and acidic residues" evidence="1">
    <location>
        <begin position="158"/>
        <end position="173"/>
    </location>
</feature>
<proteinExistence type="predicted"/>
<reference evidence="2" key="1">
    <citation type="submission" date="2023-03" db="EMBL/GenBank/DDBJ databases">
        <title>Massive genome expansion in bonnet fungi (Mycena s.s.) driven by repeated elements and novel gene families across ecological guilds.</title>
        <authorList>
            <consortium name="Lawrence Berkeley National Laboratory"/>
            <person name="Harder C.B."/>
            <person name="Miyauchi S."/>
            <person name="Viragh M."/>
            <person name="Kuo A."/>
            <person name="Thoen E."/>
            <person name="Andreopoulos B."/>
            <person name="Lu D."/>
            <person name="Skrede I."/>
            <person name="Drula E."/>
            <person name="Henrissat B."/>
            <person name="Morin E."/>
            <person name="Kohler A."/>
            <person name="Barry K."/>
            <person name="LaButti K."/>
            <person name="Morin E."/>
            <person name="Salamov A."/>
            <person name="Lipzen A."/>
            <person name="Mereny Z."/>
            <person name="Hegedus B."/>
            <person name="Baldrian P."/>
            <person name="Stursova M."/>
            <person name="Weitz H."/>
            <person name="Taylor A."/>
            <person name="Grigoriev I.V."/>
            <person name="Nagy L.G."/>
            <person name="Martin F."/>
            <person name="Kauserud H."/>
        </authorList>
    </citation>
    <scope>NUCLEOTIDE SEQUENCE</scope>
    <source>
        <strain evidence="2">CBHHK182m</strain>
    </source>
</reference>
<feature type="compositionally biased region" description="Basic and acidic residues" evidence="1">
    <location>
        <begin position="374"/>
        <end position="384"/>
    </location>
</feature>
<evidence type="ECO:0000256" key="1">
    <source>
        <dbReference type="SAM" id="MobiDB-lite"/>
    </source>
</evidence>
<protein>
    <recommendedName>
        <fullName evidence="4">Extracellular membrane protein CFEM domain-containing protein</fullName>
    </recommendedName>
</protein>
<evidence type="ECO:0000313" key="2">
    <source>
        <dbReference type="EMBL" id="KAJ7722094.1"/>
    </source>
</evidence>
<comment type="caution">
    <text evidence="2">The sequence shown here is derived from an EMBL/GenBank/DDBJ whole genome shotgun (WGS) entry which is preliminary data.</text>
</comment>
<feature type="non-terminal residue" evidence="2">
    <location>
        <position position="543"/>
    </location>
</feature>
<accession>A0AAD7MKR5</accession>
<feature type="compositionally biased region" description="Gly residues" evidence="1">
    <location>
        <begin position="218"/>
        <end position="232"/>
    </location>
</feature>
<keyword evidence="3" id="KW-1185">Reference proteome</keyword>
<gene>
    <name evidence="2" type="ORF">B0H16DRAFT_1699385</name>
</gene>
<feature type="region of interest" description="Disordered" evidence="1">
    <location>
        <begin position="154"/>
        <end position="240"/>
    </location>
</feature>
<evidence type="ECO:0000313" key="3">
    <source>
        <dbReference type="Proteomes" id="UP001215598"/>
    </source>
</evidence>
<evidence type="ECO:0008006" key="4">
    <source>
        <dbReference type="Google" id="ProtNLM"/>
    </source>
</evidence>
<organism evidence="2 3">
    <name type="scientific">Mycena metata</name>
    <dbReference type="NCBI Taxonomy" id="1033252"/>
    <lineage>
        <taxon>Eukaryota</taxon>
        <taxon>Fungi</taxon>
        <taxon>Dikarya</taxon>
        <taxon>Basidiomycota</taxon>
        <taxon>Agaricomycotina</taxon>
        <taxon>Agaricomycetes</taxon>
        <taxon>Agaricomycetidae</taxon>
        <taxon>Agaricales</taxon>
        <taxon>Marasmiineae</taxon>
        <taxon>Mycenaceae</taxon>
        <taxon>Mycena</taxon>
    </lineage>
</organism>
<dbReference type="EMBL" id="JARKIB010000223">
    <property type="protein sequence ID" value="KAJ7722094.1"/>
    <property type="molecule type" value="Genomic_DNA"/>
</dbReference>
<sequence length="543" mass="60091">MVRLTVTLASSSANFFAFRFTPLQFDLTVVQFNSDTHCIFWERAARRNFKQHSSRHGLALARGFSAALSVGISVRDFTREGGTYAQVHANECILVTIFDYNTTCSERRAGKAARREQDDAIPACENGEQKTTGLDSCQWCRVVVRDGWRMRGAGRNISGKEDQGKGERGRAEIGEEDVIISRKGGGGCSRRARTGATAGSGIGEDCRRKRGERAGTWSNGGGNSGNKGSGDGGLEHSKAGTGVESVLARFGDGKGKTRRKRKERVARSEPVIVERKRMSSADGRRRRMTMNDDVDYVFTSLFFHHRLYCHWPQHLRPRLHRGCRCRLQTYTDNATCVCTDPDFQAQAGSCLEAECKPAEAQAALPAQSLVGRPMSDRSDKKDAPTKLTMSGTGDDTQPAVNSDVVHSIRDIISDINDLPEYEQMMQILKPLRHLSNLRSAKVSKTRFATHFISATTLSEGFPSETDHVKETENGFADAMASPRPQSQASSNCQLSFVSSDSQPDCQLSVRLFSPKWNCQRTLVSCVSFPCPPRFFFPFSVVER</sequence>